<reference evidence="2 3" key="1">
    <citation type="journal article" date="2012" name="Infect. Genet. Evol.">
        <title>Isolation and molecular identification of Sunshine virus, a novel paramyxovirus found in Australian snakes.</title>
        <authorList>
            <person name="Hyndman T.H."/>
            <person name="Marschang R.E."/>
            <person name="Wellehan J.F.Jr."/>
            <person name="Nicholls P.K."/>
        </authorList>
    </citation>
    <scope>NUCLEOTIDE SEQUENCE [LARGE SCALE GENOMIC DNA]</scope>
</reference>
<feature type="compositionally biased region" description="Basic and acidic residues" evidence="1">
    <location>
        <begin position="338"/>
        <end position="347"/>
    </location>
</feature>
<sequence>MSFSKLGYMIGGDLSALVSSALKLPPDEAMLVGKTIPHYLQGPGLSASRYPSCELTLFAARIGVDQNRPIAISLGFCSLPVTQESIDQNFVGLKLVALRFPGKQQSVIIKSDGPLSGNSNWGKRISKGIIIEEAHFGSFLLEVPYGIPLLLEVKGGVVTRIPDSEITSIPMYPYGCSKITSTPRTLGLMLKIMLGPTQDKNIKTRDLVVPLRVIGKPVNGSPEDEINAVALALKDSIKNISLGRLAGLCLIVELREGIHPILAPFFKKLRIIISPLVNSQCDILAWSRGGWIEVDQIRPILFFGSGCGLFSTEYSTSMTSEIKGFNPEGRPTIGDPILGERPKKKESNPITWLQKKSSKKE</sequence>
<proteinExistence type="predicted"/>
<dbReference type="KEGG" id="vg:20964333"/>
<feature type="region of interest" description="Disordered" evidence="1">
    <location>
        <begin position="325"/>
        <end position="361"/>
    </location>
</feature>
<dbReference type="EMBL" id="JN192445">
    <property type="protein sequence ID" value="AFK79807.1"/>
    <property type="molecule type" value="Viral_cRNA"/>
</dbReference>
<accession>I3VIZ0</accession>
<dbReference type="GeneID" id="20964333"/>
<evidence type="ECO:0000256" key="1">
    <source>
        <dbReference type="SAM" id="MobiDB-lite"/>
    </source>
</evidence>
<name>I3VIZ0_9MONO</name>
<keyword evidence="3" id="KW-1185">Reference proteome</keyword>
<dbReference type="Proteomes" id="UP000153330">
    <property type="component" value="Segment"/>
</dbReference>
<evidence type="ECO:0000313" key="2">
    <source>
        <dbReference type="EMBL" id="AFK79807.1"/>
    </source>
</evidence>
<protein>
    <submittedName>
        <fullName evidence="2">Matrix</fullName>
    </submittedName>
</protein>
<dbReference type="RefSeq" id="YP_009094048.1">
    <property type="nucleotide sequence ID" value="NC_025345.1"/>
</dbReference>
<evidence type="ECO:0000313" key="3">
    <source>
        <dbReference type="Proteomes" id="UP000153330"/>
    </source>
</evidence>
<organism evidence="2 3">
    <name type="scientific">Sunshine Coast virus</name>
    <dbReference type="NCBI Taxonomy" id="1195087"/>
    <lineage>
        <taxon>Viruses</taxon>
        <taxon>Riboviria</taxon>
        <taxon>Orthornavirae</taxon>
        <taxon>Negarnaviricota</taxon>
        <taxon>Haploviricotina</taxon>
        <taxon>Monjiviricetes</taxon>
        <taxon>Mononegavirales</taxon>
        <taxon>Sunviridae</taxon>
        <taxon>Sunshinevirus</taxon>
        <taxon>Sunshinevirus reptilis</taxon>
    </lineage>
</organism>